<keyword evidence="3" id="KW-1185">Reference proteome</keyword>
<dbReference type="EMBL" id="MU620904">
    <property type="protein sequence ID" value="KAI8581714.1"/>
    <property type="molecule type" value="Genomic_DNA"/>
</dbReference>
<dbReference type="AlphaFoldDB" id="A0AAD5HG38"/>
<accession>A0AAD5HG38</accession>
<dbReference type="GeneID" id="75912660"/>
<keyword evidence="1" id="KW-0732">Signal</keyword>
<gene>
    <name evidence="2" type="ORF">K450DRAFT_230830</name>
</gene>
<organism evidence="2 3">
    <name type="scientific">Umbelopsis ramanniana AG</name>
    <dbReference type="NCBI Taxonomy" id="1314678"/>
    <lineage>
        <taxon>Eukaryota</taxon>
        <taxon>Fungi</taxon>
        <taxon>Fungi incertae sedis</taxon>
        <taxon>Mucoromycota</taxon>
        <taxon>Mucoromycotina</taxon>
        <taxon>Umbelopsidomycetes</taxon>
        <taxon>Umbelopsidales</taxon>
        <taxon>Umbelopsidaceae</taxon>
        <taxon>Umbelopsis</taxon>
    </lineage>
</organism>
<evidence type="ECO:0000256" key="1">
    <source>
        <dbReference type="SAM" id="SignalP"/>
    </source>
</evidence>
<comment type="caution">
    <text evidence="2">The sequence shown here is derived from an EMBL/GenBank/DDBJ whole genome shotgun (WGS) entry which is preliminary data.</text>
</comment>
<proteinExistence type="predicted"/>
<feature type="chain" id="PRO_5042047737" description="Secreted protein" evidence="1">
    <location>
        <begin position="20"/>
        <end position="169"/>
    </location>
</feature>
<reference evidence="2" key="2">
    <citation type="journal article" date="2022" name="Proc. Natl. Acad. Sci. U.S.A.">
        <title>Diploid-dominant life cycles characterize the early evolution of Fungi.</title>
        <authorList>
            <person name="Amses K.R."/>
            <person name="Simmons D.R."/>
            <person name="Longcore J.E."/>
            <person name="Mondo S.J."/>
            <person name="Seto K."/>
            <person name="Jeronimo G.H."/>
            <person name="Bonds A.E."/>
            <person name="Quandt C.A."/>
            <person name="Davis W.J."/>
            <person name="Chang Y."/>
            <person name="Federici B.A."/>
            <person name="Kuo A."/>
            <person name="LaButti K."/>
            <person name="Pangilinan J."/>
            <person name="Andreopoulos W."/>
            <person name="Tritt A."/>
            <person name="Riley R."/>
            <person name="Hundley H."/>
            <person name="Johnson J."/>
            <person name="Lipzen A."/>
            <person name="Barry K."/>
            <person name="Lang B.F."/>
            <person name="Cuomo C.A."/>
            <person name="Buchler N.E."/>
            <person name="Grigoriev I.V."/>
            <person name="Spatafora J.W."/>
            <person name="Stajich J.E."/>
            <person name="James T.Y."/>
        </authorList>
    </citation>
    <scope>NUCLEOTIDE SEQUENCE</scope>
    <source>
        <strain evidence="2">AG</strain>
    </source>
</reference>
<feature type="signal peptide" evidence="1">
    <location>
        <begin position="1"/>
        <end position="19"/>
    </location>
</feature>
<dbReference type="RefSeq" id="XP_051446718.1">
    <property type="nucleotide sequence ID" value="XM_051587315.1"/>
</dbReference>
<dbReference type="Proteomes" id="UP001206595">
    <property type="component" value="Unassembled WGS sequence"/>
</dbReference>
<evidence type="ECO:0000313" key="3">
    <source>
        <dbReference type="Proteomes" id="UP001206595"/>
    </source>
</evidence>
<evidence type="ECO:0008006" key="4">
    <source>
        <dbReference type="Google" id="ProtNLM"/>
    </source>
</evidence>
<name>A0AAD5HG38_UMBRA</name>
<reference evidence="2" key="1">
    <citation type="submission" date="2021-06" db="EMBL/GenBank/DDBJ databases">
        <authorList>
            <consortium name="DOE Joint Genome Institute"/>
            <person name="Mondo S.J."/>
            <person name="Amses K.R."/>
            <person name="Simmons D.R."/>
            <person name="Longcore J.E."/>
            <person name="Seto K."/>
            <person name="Alves G.H."/>
            <person name="Bonds A.E."/>
            <person name="Quandt C.A."/>
            <person name="Davis W.J."/>
            <person name="Chang Y."/>
            <person name="Letcher P.M."/>
            <person name="Powell M.J."/>
            <person name="Kuo A."/>
            <person name="Labutti K."/>
            <person name="Pangilinan J."/>
            <person name="Andreopoulos W."/>
            <person name="Tritt A."/>
            <person name="Riley R."/>
            <person name="Hundley H."/>
            <person name="Johnson J."/>
            <person name="Lipzen A."/>
            <person name="Barry K."/>
            <person name="Berbee M.L."/>
            <person name="Buchler N.E."/>
            <person name="Grigoriev I.V."/>
            <person name="Spatafora J.W."/>
            <person name="Stajich J.E."/>
            <person name="James T.Y."/>
        </authorList>
    </citation>
    <scope>NUCLEOTIDE SEQUENCE</scope>
    <source>
        <strain evidence="2">AG</strain>
    </source>
</reference>
<evidence type="ECO:0000313" key="2">
    <source>
        <dbReference type="EMBL" id="KAI8581714.1"/>
    </source>
</evidence>
<protein>
    <recommendedName>
        <fullName evidence="4">Secreted protein</fullName>
    </recommendedName>
</protein>
<sequence length="169" mass="18695">MRMVHFTFWFSFFHSGASPEAWLPSGDSIPPAAAKWWSLTLEDNLSSSSSVLKLTTTVSWGCFPSNVLSSGSLLCNRIRGLEAGFTLLSLLVTDSKLRTSSKLARLRSWAVMSVPLTLWNGWLRGEKIHSSTDGGGLDVRLSSSWTMTRQKSSRGRSLASMPKFNKNIH</sequence>